<dbReference type="PROSITE" id="PS52004">
    <property type="entry name" value="KS3_2"/>
    <property type="match status" value="1"/>
</dbReference>
<dbReference type="InterPro" id="IPR014031">
    <property type="entry name" value="Ketoacyl_synth_C"/>
</dbReference>
<dbReference type="Gene3D" id="3.40.50.150">
    <property type="entry name" value="Vaccinia Virus protein VP39"/>
    <property type="match status" value="1"/>
</dbReference>
<dbReference type="CDD" id="cd02440">
    <property type="entry name" value="AdoMet_MTases"/>
    <property type="match status" value="1"/>
</dbReference>
<dbReference type="InterPro" id="IPR020807">
    <property type="entry name" value="PKS_DH"/>
</dbReference>
<dbReference type="InterPro" id="IPR001227">
    <property type="entry name" value="Ac_transferase_dom_sf"/>
</dbReference>
<dbReference type="InterPro" id="IPR013217">
    <property type="entry name" value="Methyltransf_12"/>
</dbReference>
<dbReference type="InterPro" id="IPR014043">
    <property type="entry name" value="Acyl_transferase_dom"/>
</dbReference>
<dbReference type="SMART" id="SM00825">
    <property type="entry name" value="PKS_KS"/>
    <property type="match status" value="1"/>
</dbReference>
<organism evidence="9 10">
    <name type="scientific">Sclerotinia nivalis</name>
    <dbReference type="NCBI Taxonomy" id="352851"/>
    <lineage>
        <taxon>Eukaryota</taxon>
        <taxon>Fungi</taxon>
        <taxon>Dikarya</taxon>
        <taxon>Ascomycota</taxon>
        <taxon>Pezizomycotina</taxon>
        <taxon>Leotiomycetes</taxon>
        <taxon>Helotiales</taxon>
        <taxon>Sclerotiniaceae</taxon>
        <taxon>Sclerotinia</taxon>
    </lineage>
</organism>
<dbReference type="InterPro" id="IPR009081">
    <property type="entry name" value="PP-bd_ACP"/>
</dbReference>
<evidence type="ECO:0000259" key="8">
    <source>
        <dbReference type="PROSITE" id="PS52019"/>
    </source>
</evidence>
<accession>A0A9X0AJB0</accession>
<dbReference type="InterPro" id="IPR032821">
    <property type="entry name" value="PKS_assoc"/>
</dbReference>
<name>A0A9X0AJB0_9HELO</name>
<dbReference type="InterPro" id="IPR050091">
    <property type="entry name" value="PKS_NRPS_Biosynth_Enz"/>
</dbReference>
<dbReference type="Gene3D" id="3.40.50.720">
    <property type="entry name" value="NAD(P)-binding Rossmann-like Domain"/>
    <property type="match status" value="1"/>
</dbReference>
<dbReference type="InterPro" id="IPR049900">
    <property type="entry name" value="PKS_mFAS_DH"/>
</dbReference>
<dbReference type="Gene3D" id="3.40.47.10">
    <property type="match status" value="1"/>
</dbReference>
<dbReference type="SMART" id="SM00826">
    <property type="entry name" value="PKS_DH"/>
    <property type="match status" value="1"/>
</dbReference>
<dbReference type="InterPro" id="IPR020841">
    <property type="entry name" value="PKS_Beta-ketoAc_synthase_dom"/>
</dbReference>
<dbReference type="InterPro" id="IPR049552">
    <property type="entry name" value="PKS_DH_N"/>
</dbReference>
<dbReference type="GO" id="GO:0006633">
    <property type="term" value="P:fatty acid biosynthetic process"/>
    <property type="evidence" value="ECO:0007669"/>
    <property type="project" value="InterPro"/>
</dbReference>
<dbReference type="SUPFAM" id="SSF53901">
    <property type="entry name" value="Thiolase-like"/>
    <property type="match status" value="1"/>
</dbReference>
<dbReference type="InterPro" id="IPR042104">
    <property type="entry name" value="PKS_dehydratase_sf"/>
</dbReference>
<dbReference type="InterPro" id="IPR029063">
    <property type="entry name" value="SAM-dependent_MTases_sf"/>
</dbReference>
<dbReference type="SMART" id="SM00827">
    <property type="entry name" value="PKS_AT"/>
    <property type="match status" value="1"/>
</dbReference>
<dbReference type="Pfam" id="PF00698">
    <property type="entry name" value="Acyl_transf_1"/>
    <property type="match status" value="1"/>
</dbReference>
<dbReference type="InterPro" id="IPR016036">
    <property type="entry name" value="Malonyl_transacylase_ACP-bd"/>
</dbReference>
<dbReference type="PROSITE" id="PS52019">
    <property type="entry name" value="PKS_MFAS_DH"/>
    <property type="match status" value="1"/>
</dbReference>
<feature type="domain" description="Ketosynthase family 3 (KS3)" evidence="7">
    <location>
        <begin position="21"/>
        <end position="438"/>
    </location>
</feature>
<dbReference type="InterPro" id="IPR014030">
    <property type="entry name" value="Ketoacyl_synth_N"/>
</dbReference>
<dbReference type="SUPFAM" id="SSF47336">
    <property type="entry name" value="ACP-like"/>
    <property type="match status" value="1"/>
</dbReference>
<dbReference type="SUPFAM" id="SSF53335">
    <property type="entry name" value="S-adenosyl-L-methionine-dependent methyltransferases"/>
    <property type="match status" value="1"/>
</dbReference>
<dbReference type="InterPro" id="IPR057326">
    <property type="entry name" value="KR_dom"/>
</dbReference>
<feature type="domain" description="PKS/mFAS DH" evidence="8">
    <location>
        <begin position="913"/>
        <end position="1197"/>
    </location>
</feature>
<dbReference type="Pfam" id="PF16197">
    <property type="entry name" value="KAsynt_C_assoc"/>
    <property type="match status" value="1"/>
</dbReference>
<dbReference type="SMART" id="SM00822">
    <property type="entry name" value="PKS_KR"/>
    <property type="match status" value="1"/>
</dbReference>
<gene>
    <name evidence="9" type="ORF">OCU04_008523</name>
</gene>
<dbReference type="Pfam" id="PF00550">
    <property type="entry name" value="PP-binding"/>
    <property type="match status" value="1"/>
</dbReference>
<feature type="active site" description="Proton acceptor; for dehydratase activity" evidence="5">
    <location>
        <position position="945"/>
    </location>
</feature>
<keyword evidence="2" id="KW-0597">Phosphoprotein</keyword>
<evidence type="ECO:0000259" key="7">
    <source>
        <dbReference type="PROSITE" id="PS52004"/>
    </source>
</evidence>
<dbReference type="Gene3D" id="1.10.1200.10">
    <property type="entry name" value="ACP-like"/>
    <property type="match status" value="1"/>
</dbReference>
<dbReference type="InterPro" id="IPR049551">
    <property type="entry name" value="PKS_DH_C"/>
</dbReference>
<dbReference type="PANTHER" id="PTHR43775">
    <property type="entry name" value="FATTY ACID SYNTHASE"/>
    <property type="match status" value="1"/>
</dbReference>
<dbReference type="Pfam" id="PF21089">
    <property type="entry name" value="PKS_DH_N"/>
    <property type="match status" value="1"/>
</dbReference>
<dbReference type="InterPro" id="IPR020806">
    <property type="entry name" value="PKS_PP-bd"/>
</dbReference>
<dbReference type="OrthoDB" id="329835at2759"/>
<dbReference type="InterPro" id="IPR013968">
    <property type="entry name" value="PKS_KR"/>
</dbReference>
<dbReference type="InterPro" id="IPR036291">
    <property type="entry name" value="NAD(P)-bd_dom_sf"/>
</dbReference>
<dbReference type="SMART" id="SM00823">
    <property type="entry name" value="PKS_PP"/>
    <property type="match status" value="1"/>
</dbReference>
<evidence type="ECO:0000313" key="9">
    <source>
        <dbReference type="EMBL" id="KAJ8063293.1"/>
    </source>
</evidence>
<dbReference type="EMBL" id="JAPEIS010000009">
    <property type="protein sequence ID" value="KAJ8063293.1"/>
    <property type="molecule type" value="Genomic_DNA"/>
</dbReference>
<dbReference type="Pfam" id="PF00109">
    <property type="entry name" value="ketoacyl-synt"/>
    <property type="match status" value="1"/>
</dbReference>
<comment type="caution">
    <text evidence="9">The sequence shown here is derived from an EMBL/GenBank/DDBJ whole genome shotgun (WGS) entry which is preliminary data.</text>
</comment>
<evidence type="ECO:0000259" key="6">
    <source>
        <dbReference type="PROSITE" id="PS50075"/>
    </source>
</evidence>
<dbReference type="SUPFAM" id="SSF52151">
    <property type="entry name" value="FabD/lysophospholipase-like"/>
    <property type="match status" value="1"/>
</dbReference>
<evidence type="ECO:0000256" key="5">
    <source>
        <dbReference type="PROSITE-ProRule" id="PRU01363"/>
    </source>
</evidence>
<sequence>MVSHQEKTNSDPIRSTGAPYRKPVAVCGIALRLPGGINSVETLWDTLRNGHDMRGPIPYTRYNVEGFSDTLGNKGSIKTRHGYFLDQDPASFDSSQSTLTEDEVKKTDPQQRLLLEVVKECFENAGETAYRGENIGCYVGTFAEDWLQSQAKEDQHSGGYIMSGQVDMMLANRVSYENDLRGPSMVIKTGCSASLIALHEACRALQMDDCDGAIVAGANLILGPTMTAAMSAEGILSPEGSCKTFDSAADGFARGEAVTAVYVQLLETAVQKGLPIRAVITNTGVNCDGRSQGLLKPSTEAQVALMRKVHGDIGSDPQRTAFIECHGTGTPTGDPIEAAAIGQVFGEKGVYIGSIKPNVGHSEGSSGISSLIKSIVMLEKGIIVPNIKFSSPNPKIEFERYGLKVPQELTPWPIDRDLRIAVNSFGIGGSNVHVIVEHPYTHISRFASLRSCERTVRSGSPLLLLMSASSSSSLSTLSARYREYVKTHRGSLPNLAYTFAHHREYHQHRTYAVCGEEDQYDMRIAPTVKVPAKHPGVTMIFSGQGAQWAQMGRELLYDQVKFRETIRRMDTILQSLQHPPAWSIEAELDKPLETSKVNRAEISQPLCTALQIAIFNMLNAAGVQPSAVVGHSSGEIAAAYATGAIGMEEAIIIAYYRGFVTTNQKLKGAMAAVGLGSEEVSKFLKPGVVIACENSPDSTTISGDEDVILDVIEEIKSHQHGILARRLKVDIAYHSPHMKPLSSQYRDLMQDELKLRSICRKNPSVPMFSSVWGEKIVSAESLSTDYWVSNLVSPVRFNAALKSLLGTEGLAGNILLEIGPHSTLAGPLRQICATIGAAYTYFPTLVRSSHSTRSILAAFGMLYQHGFVIDWHGLIPEAEMLTDLPPYPWNHATSYWYESRVTKAWRSRIFGHHELLGLRVPYTTDLDPVWRIMISLEDVPWLVDHKVKGDVVFPFASYVSMAGEAFRQVTGIEDSYSVYRTTVLTAIVLDEEKPLEVVTSLHSINHNDTKNTENVFEFTISSYRGSTWIQHCKGSVGRRTYPISDLPKPIIYNLPRQIIPTSWYEEMARLGLAYGPIFRRVERLATSTTDMIAAAKIWNESASKNPHFVLHPATIDASFQVGLAALTKGLCRNFAGPQVPTFIEELQVSRGSINLDCTASCSSVNGELSIESVTSDGSPCLRLHGLRLVQLADDVLLSDKDIYGAARLEWVTDYDFQPAASLVKIPTSSNAGKQIIEELALLCVVESRELLRDLKPSMPHLVKYRAWLEKITDEALADKHPVLENTSVLVSLSADERFRKIEDLTKVAYSSPLVFSFVEAIMRIRNNIQQIFTGSVDTLELLLRENALAHVYDAVSFDYGDFICALSDTVPDLRILEIGAGTGGTTELILRGLQNSDQFPQYSKYTFTDISAGFFPKARERFANAMNMEFKVFDISRDPLSQGFEPNSYDLILAANVVHATPSLSQTLQNLQPLLLPRGQLVLTEFCTSFRAPNYIYGNFSGWWLGESDNRKWEPYVNIDRWDNELKAAGFSGANDIVLDATEPYQYCATIVAQKLSEEENPKNSIAILCEKPEASFNQTLREYFRQNGYDACFLALHHSSRVEGDCIASFDLEAGFFENISADKFVLFQNLLRNLGDKKLLWLMPPSQINSVDPSSSQSLGMIRTARSELDLSITTLEVDSITGNFAKLVMDVFQKVRGWKDHGNLAPDREFAIHKNLVKVGRYRPFELQQELHTASLSERYLSYSRSTENGSSYTSKLHSMPIPVTSECNSTADVPSAITRATIQFDPEATYMMTGGLGGLGRAIAVWLAERGVHNLLFLSPNSGSKPSDQRLFTELESMGCMTVVKRGLAQSESDICGAIEAAKTPIKGVIHLAMQLRDASVLDMTYDNWSNVISPKVDGAWNLHNKLGNNLDFFVMTSSLSTVYYQPGQSNYNAANTFMESFCQYRHNLGLPASVLNVCPIEDVGFVAENSDTRRKLKSQGHWFLTSRTFLEFLELAIANSSPRTSDESDNQRGKPWTNTSHIVMGLLSELPLDDPANRATWRRDRRMGLYHNTKGQKLMPTSSIWSELKEFIARVDNYPDLLSEKSSIEFLAREIGKCIFNFIMRPEEEIDISLSLAQVGLDSLMAIELRRWWKQMFRFEISVLEIMNSGTIAELGNIAGEVLKKRLTEGSQ</sequence>
<dbReference type="Gene3D" id="3.30.70.3290">
    <property type="match status" value="1"/>
</dbReference>
<dbReference type="Gene3D" id="3.10.129.110">
    <property type="entry name" value="Polyketide synthase dehydratase"/>
    <property type="match status" value="1"/>
</dbReference>
<keyword evidence="10" id="KW-1185">Reference proteome</keyword>
<feature type="active site" description="Proton donor; for dehydratase activity" evidence="5">
    <location>
        <position position="1116"/>
    </location>
</feature>
<evidence type="ECO:0000256" key="3">
    <source>
        <dbReference type="ARBA" id="ARBA00022679"/>
    </source>
</evidence>
<evidence type="ECO:0000256" key="2">
    <source>
        <dbReference type="ARBA" id="ARBA00022553"/>
    </source>
</evidence>
<dbReference type="SUPFAM" id="SSF51735">
    <property type="entry name" value="NAD(P)-binding Rossmann-fold domains"/>
    <property type="match status" value="1"/>
</dbReference>
<proteinExistence type="predicted"/>
<dbReference type="Pfam" id="PF08242">
    <property type="entry name" value="Methyltransf_12"/>
    <property type="match status" value="1"/>
</dbReference>
<evidence type="ECO:0008006" key="11">
    <source>
        <dbReference type="Google" id="ProtNLM"/>
    </source>
</evidence>
<dbReference type="Pfam" id="PF14765">
    <property type="entry name" value="PS-DH"/>
    <property type="match status" value="1"/>
</dbReference>
<feature type="region of interest" description="N-terminal hotdog fold" evidence="5">
    <location>
        <begin position="913"/>
        <end position="1043"/>
    </location>
</feature>
<evidence type="ECO:0000256" key="1">
    <source>
        <dbReference type="ARBA" id="ARBA00022450"/>
    </source>
</evidence>
<keyword evidence="3" id="KW-0808">Transferase</keyword>
<dbReference type="InterPro" id="IPR036736">
    <property type="entry name" value="ACP-like_sf"/>
</dbReference>
<dbReference type="PROSITE" id="PS00606">
    <property type="entry name" value="KS3_1"/>
    <property type="match status" value="1"/>
</dbReference>
<dbReference type="InterPro" id="IPR016039">
    <property type="entry name" value="Thiolase-like"/>
</dbReference>
<dbReference type="Pfam" id="PF02801">
    <property type="entry name" value="Ketoacyl-synt_C"/>
    <property type="match status" value="1"/>
</dbReference>
<dbReference type="PROSITE" id="PS50075">
    <property type="entry name" value="CARRIER"/>
    <property type="match status" value="1"/>
</dbReference>
<dbReference type="InterPro" id="IPR018201">
    <property type="entry name" value="Ketoacyl_synth_AS"/>
</dbReference>
<reference evidence="9" key="1">
    <citation type="submission" date="2022-11" db="EMBL/GenBank/DDBJ databases">
        <title>Genome Resource of Sclerotinia nivalis Strain SnTB1, a Plant Pathogen Isolated from American Ginseng.</title>
        <authorList>
            <person name="Fan S."/>
        </authorList>
    </citation>
    <scope>NUCLEOTIDE SEQUENCE</scope>
    <source>
        <strain evidence="9">SnTB1</strain>
    </source>
</reference>
<dbReference type="GO" id="GO:0044550">
    <property type="term" value="P:secondary metabolite biosynthetic process"/>
    <property type="evidence" value="ECO:0007669"/>
    <property type="project" value="UniProtKB-ARBA"/>
</dbReference>
<dbReference type="GO" id="GO:0004312">
    <property type="term" value="F:fatty acid synthase activity"/>
    <property type="evidence" value="ECO:0007669"/>
    <property type="project" value="TreeGrafter"/>
</dbReference>
<dbReference type="SUPFAM" id="SSF55048">
    <property type="entry name" value="Probable ACP-binding domain of malonyl-CoA ACP transacylase"/>
    <property type="match status" value="1"/>
</dbReference>
<dbReference type="Gene3D" id="3.40.366.10">
    <property type="entry name" value="Malonyl-Coenzyme A Acyl Carrier Protein, domain 2"/>
    <property type="match status" value="1"/>
</dbReference>
<evidence type="ECO:0000256" key="4">
    <source>
        <dbReference type="ARBA" id="ARBA00023268"/>
    </source>
</evidence>
<feature type="region of interest" description="C-terminal hotdog fold" evidence="5">
    <location>
        <begin position="1055"/>
        <end position="1197"/>
    </location>
</feature>
<protein>
    <recommendedName>
        <fullName evidence="11">Carrier domain-containing protein</fullName>
    </recommendedName>
</protein>
<feature type="domain" description="Carrier" evidence="6">
    <location>
        <begin position="2091"/>
        <end position="2168"/>
    </location>
</feature>
<evidence type="ECO:0000313" key="10">
    <source>
        <dbReference type="Proteomes" id="UP001152300"/>
    </source>
</evidence>
<dbReference type="GO" id="GO:0004315">
    <property type="term" value="F:3-oxoacyl-[acyl-carrier-protein] synthase activity"/>
    <property type="evidence" value="ECO:0007669"/>
    <property type="project" value="InterPro"/>
</dbReference>
<keyword evidence="1" id="KW-0596">Phosphopantetheine</keyword>
<dbReference type="GO" id="GO:0031177">
    <property type="term" value="F:phosphopantetheine binding"/>
    <property type="evidence" value="ECO:0007669"/>
    <property type="project" value="InterPro"/>
</dbReference>
<keyword evidence="4" id="KW-0511">Multifunctional enzyme</keyword>
<dbReference type="Pfam" id="PF08659">
    <property type="entry name" value="KR"/>
    <property type="match status" value="1"/>
</dbReference>
<dbReference type="PANTHER" id="PTHR43775:SF46">
    <property type="entry name" value="FUMIGERMIN SYNTHASE"/>
    <property type="match status" value="1"/>
</dbReference>
<dbReference type="Proteomes" id="UP001152300">
    <property type="component" value="Unassembled WGS sequence"/>
</dbReference>
<dbReference type="CDD" id="cd00833">
    <property type="entry name" value="PKS"/>
    <property type="match status" value="1"/>
</dbReference>
<dbReference type="InterPro" id="IPR016035">
    <property type="entry name" value="Acyl_Trfase/lysoPLipase"/>
</dbReference>